<dbReference type="OrthoDB" id="4899631at2759"/>
<dbReference type="InterPro" id="IPR011047">
    <property type="entry name" value="Quinoprotein_ADH-like_sf"/>
</dbReference>
<dbReference type="Pfam" id="PF00400">
    <property type="entry name" value="WD40"/>
    <property type="match status" value="4"/>
</dbReference>
<dbReference type="InterPro" id="IPR015943">
    <property type="entry name" value="WD40/YVTN_repeat-like_dom_sf"/>
</dbReference>
<reference evidence="7" key="2">
    <citation type="submission" date="2025-09" db="UniProtKB">
        <authorList>
            <consortium name="Ensembl"/>
        </authorList>
    </citation>
    <scope>IDENTIFICATION</scope>
</reference>
<evidence type="ECO:0000256" key="1">
    <source>
        <dbReference type="ARBA" id="ARBA00004138"/>
    </source>
</evidence>
<evidence type="ECO:0000313" key="8">
    <source>
        <dbReference type="Proteomes" id="UP000694569"/>
    </source>
</evidence>
<dbReference type="SMART" id="SM00320">
    <property type="entry name" value="WD40"/>
    <property type="match status" value="8"/>
</dbReference>
<dbReference type="AlphaFoldDB" id="A0A8C5LQY1"/>
<feature type="region of interest" description="Disordered" evidence="6">
    <location>
        <begin position="1"/>
        <end position="23"/>
    </location>
</feature>
<keyword evidence="4" id="KW-0966">Cell projection</keyword>
<gene>
    <name evidence="7" type="primary">CFAP251</name>
</gene>
<proteinExistence type="predicted"/>
<protein>
    <recommendedName>
        <fullName evidence="5">Cilia- and flagella-associated protein 251</fullName>
    </recommendedName>
</protein>
<dbReference type="Gene3D" id="1.10.238.10">
    <property type="entry name" value="EF-hand"/>
    <property type="match status" value="1"/>
</dbReference>
<dbReference type="GO" id="GO:0036126">
    <property type="term" value="C:sperm flagellum"/>
    <property type="evidence" value="ECO:0007669"/>
    <property type="project" value="TreeGrafter"/>
</dbReference>
<dbReference type="SUPFAM" id="SSF50998">
    <property type="entry name" value="Quinoprotein alcohol dehydrogenase-like"/>
    <property type="match status" value="1"/>
</dbReference>
<dbReference type="InterPro" id="IPR011992">
    <property type="entry name" value="EF-hand-dom_pair"/>
</dbReference>
<dbReference type="InterPro" id="IPR036322">
    <property type="entry name" value="WD40_repeat_dom_sf"/>
</dbReference>
<evidence type="ECO:0000256" key="5">
    <source>
        <dbReference type="ARBA" id="ARBA00040994"/>
    </source>
</evidence>
<evidence type="ECO:0000256" key="4">
    <source>
        <dbReference type="ARBA" id="ARBA00023273"/>
    </source>
</evidence>
<keyword evidence="3" id="KW-0677">Repeat</keyword>
<dbReference type="SUPFAM" id="SSF50978">
    <property type="entry name" value="WD40 repeat-like"/>
    <property type="match status" value="1"/>
</dbReference>
<organism evidence="7 8">
    <name type="scientific">Leptobrachium leishanense</name>
    <name type="common">Leishan spiny toad</name>
    <dbReference type="NCBI Taxonomy" id="445787"/>
    <lineage>
        <taxon>Eukaryota</taxon>
        <taxon>Metazoa</taxon>
        <taxon>Chordata</taxon>
        <taxon>Craniata</taxon>
        <taxon>Vertebrata</taxon>
        <taxon>Euteleostomi</taxon>
        <taxon>Amphibia</taxon>
        <taxon>Batrachia</taxon>
        <taxon>Anura</taxon>
        <taxon>Pelobatoidea</taxon>
        <taxon>Megophryidae</taxon>
        <taxon>Leptobrachium</taxon>
    </lineage>
</organism>
<comment type="subcellular location">
    <subcellularLocation>
        <location evidence="1">Cell projection</location>
        <location evidence="1">Cilium</location>
    </subcellularLocation>
</comment>
<dbReference type="Gene3D" id="2.130.10.10">
    <property type="entry name" value="YVTN repeat-like/Quinoprotein amine dehydrogenase"/>
    <property type="match status" value="2"/>
</dbReference>
<reference evidence="7" key="1">
    <citation type="submission" date="2025-08" db="UniProtKB">
        <authorList>
            <consortium name="Ensembl"/>
        </authorList>
    </citation>
    <scope>IDENTIFICATION</scope>
</reference>
<name>A0A8C5LQY1_9ANUR</name>
<accession>A0A8C5LQY1</accession>
<keyword evidence="2" id="KW-0853">WD repeat</keyword>
<sequence length="1004" mass="112657">MNENATNGSHKERDKSEEVYHQQRSLEITEQHIQLNVQNLGLSDEEKVQKTESVEVVKQEDLEGKAVDLSSVPHDESAAENESLVYTATPRTLFEEGDSPSTSNPLTLSWTFGMNKAIPVFNIQDEDHQVIVYACAQTAVIHDFSLNRQRHLQGHCSCISCMCVSEDRRWIATADRGPERQIIIWDSFSGIPVHTIFNSHPEGGVVAITMSQNAKYLATVGGGIVQCVRIWDWTTASREPICTAELDAQFGIQNYITFNPQEQTQLITNSETQVIFYLWNESSLEYFAPPLNNKTFNKLVGAFSQSVFDFGSVRALTGTSEGKLAVWETVVPKSVKAISSVKPHNKKALKLMHVQKDAITVLTVHDRYFVTGDVRGHVKFYDEQLELIHWYSDFNLAPIKSISLSKCAPVPASNKTKYPQDCSIKGNQFSISNFIVSTTDALVLHVLTDGTRLKKILQEPSEAVHAIACHPCKPHIAIGSYNGLLKVWDYKQRNSFISRIFGKGKRVKCLAYDPSGVIMAAGFTDGSIHILDTVTLEDELQEPLKYARGSITHINFSNDSQYLATADQEFTVTLFKRILQNDRADWENYGRYRSHYKPIKSLTFATQLDSKEPRLLSLGMDRILVEYDLANSKKDQLHVSSSDRIDQSAVPQYLVWYPPVTKESFMLVVNDQYKMKLYNSTTKMCRKTLLGPIFGSPIRKMEVLALQNHGVDKSYLAYMTDDKVGLQILPIDGNPHKSMTVICHPDGVSNLACSHDGCYIFTAGGDDCTVMMWKTNVQSLEAIASLGGSDLIPFYGMLEGGRDGELFKELENYFYYAQLRNQGINTMETRQVSTHIPLKEVPFIMRALGFYPSEQEVENMLNEIKFNEYVDSGKQVTHINLGDFLKLYINHRPAFGLCMGEIHHAFQVLGFACGKGEQSINRGELLELLQTKGEHLTEDELAEYFSTLLGVNPEGGSSELEKYDSAGISQLLEDLIPEDITADVFSGELLSLPVSANENEEQHP</sequence>
<dbReference type="GeneTree" id="ENSGT00390000013370"/>
<dbReference type="Proteomes" id="UP000694569">
    <property type="component" value="Unplaced"/>
</dbReference>
<dbReference type="InterPro" id="IPR001680">
    <property type="entry name" value="WD40_rpt"/>
</dbReference>
<dbReference type="FunFam" id="2.130.10.10:FF:000427">
    <property type="entry name" value="WD repeat domain 66"/>
    <property type="match status" value="1"/>
</dbReference>
<dbReference type="SUPFAM" id="SSF47473">
    <property type="entry name" value="EF-hand"/>
    <property type="match status" value="1"/>
</dbReference>
<dbReference type="PANTHER" id="PTHR13720:SF13">
    <property type="entry name" value="CILIA- AND FLAGELLA-ASSOCIATED PROTEIN 251"/>
    <property type="match status" value="1"/>
</dbReference>
<dbReference type="PANTHER" id="PTHR13720">
    <property type="entry name" value="WD-40 REPEAT PROTEIN"/>
    <property type="match status" value="1"/>
</dbReference>
<feature type="compositionally biased region" description="Basic and acidic residues" evidence="6">
    <location>
        <begin position="9"/>
        <end position="21"/>
    </location>
</feature>
<evidence type="ECO:0000256" key="6">
    <source>
        <dbReference type="SAM" id="MobiDB-lite"/>
    </source>
</evidence>
<dbReference type="Ensembl" id="ENSLLET00000002018.1">
    <property type="protein sequence ID" value="ENSLLEP00000001934.1"/>
    <property type="gene ID" value="ENSLLEG00000001242.1"/>
</dbReference>
<dbReference type="InterPro" id="IPR050630">
    <property type="entry name" value="WD_repeat_EMAP"/>
</dbReference>
<keyword evidence="8" id="KW-1185">Reference proteome</keyword>
<evidence type="ECO:0000256" key="2">
    <source>
        <dbReference type="ARBA" id="ARBA00022574"/>
    </source>
</evidence>
<evidence type="ECO:0000313" key="7">
    <source>
        <dbReference type="Ensembl" id="ENSLLEP00000001934.1"/>
    </source>
</evidence>
<evidence type="ECO:0000256" key="3">
    <source>
        <dbReference type="ARBA" id="ARBA00022737"/>
    </source>
</evidence>